<feature type="chain" id="PRO_5022165952" evidence="1">
    <location>
        <begin position="21"/>
        <end position="552"/>
    </location>
</feature>
<evidence type="ECO:0000313" key="2">
    <source>
        <dbReference type="EMBL" id="QDV07446.1"/>
    </source>
</evidence>
<evidence type="ECO:0000313" key="3">
    <source>
        <dbReference type="Proteomes" id="UP000320390"/>
    </source>
</evidence>
<reference evidence="2 3" key="1">
    <citation type="submission" date="2019-02" db="EMBL/GenBank/DDBJ databases">
        <title>Deep-cultivation of Planctomycetes and their phenomic and genomic characterization uncovers novel biology.</title>
        <authorList>
            <person name="Wiegand S."/>
            <person name="Jogler M."/>
            <person name="Boedeker C."/>
            <person name="Pinto D."/>
            <person name="Vollmers J."/>
            <person name="Rivas-Marin E."/>
            <person name="Kohn T."/>
            <person name="Peeters S.H."/>
            <person name="Heuer A."/>
            <person name="Rast P."/>
            <person name="Oberbeckmann S."/>
            <person name="Bunk B."/>
            <person name="Jeske O."/>
            <person name="Meyerdierks A."/>
            <person name="Storesund J.E."/>
            <person name="Kallscheuer N."/>
            <person name="Luecker S."/>
            <person name="Lage O.M."/>
            <person name="Pohl T."/>
            <person name="Merkel B.J."/>
            <person name="Hornburger P."/>
            <person name="Mueller R.-W."/>
            <person name="Bruemmer F."/>
            <person name="Labrenz M."/>
            <person name="Spormann A.M."/>
            <person name="Op den Camp H."/>
            <person name="Overmann J."/>
            <person name="Amann R."/>
            <person name="Jetten M.S.M."/>
            <person name="Mascher T."/>
            <person name="Medema M.H."/>
            <person name="Devos D.P."/>
            <person name="Kaster A.-K."/>
            <person name="Ovreas L."/>
            <person name="Rohde M."/>
            <person name="Galperin M.Y."/>
            <person name="Jogler C."/>
        </authorList>
    </citation>
    <scope>NUCLEOTIDE SEQUENCE [LARGE SCALE GENOMIC DNA]</scope>
    <source>
        <strain evidence="2 3">Poly30</strain>
    </source>
</reference>
<accession>A0A518ETN2</accession>
<organism evidence="2 3">
    <name type="scientific">Saltatorellus ferox</name>
    <dbReference type="NCBI Taxonomy" id="2528018"/>
    <lineage>
        <taxon>Bacteria</taxon>
        <taxon>Pseudomonadati</taxon>
        <taxon>Planctomycetota</taxon>
        <taxon>Planctomycetia</taxon>
        <taxon>Planctomycetia incertae sedis</taxon>
        <taxon>Saltatorellus</taxon>
    </lineage>
</organism>
<dbReference type="AlphaFoldDB" id="A0A518ETN2"/>
<feature type="signal peptide" evidence="1">
    <location>
        <begin position="1"/>
        <end position="20"/>
    </location>
</feature>
<sequence precursor="true">MLTSLALAALAPLVPLVPQAPVRIHITAGDYMPGGGRAYFFDDWNVNDSGQILYVARTQNQVSRLILDDETLYRLSDEIEPGVTFGFTRGIALRNEGDWVASVQTNQGSALLLNRTLVAKEGDIVTPAAVPGIPSGAALFTFFGDPQWSGDVLTIGCRLVLPGSTARVVHRLFYRLDPLSGALVLERGIKRGDVITAAGDTLETSFGAFVDADGTVSELSSVITAGDEESSVLAIGGNVLVRNGDPAPVPGQVLFLTPVSHASFAPGGAWALEVTHRPFPGAGLIYHLFKNGVNVLSAGDPSPDGSGFPVNNGPFGVQLAADGTMVHDFSYVDDPSGAGPWVYGIMRENEVVLSTATAVLPSGQRLAAVGLPRRSDNQTIDGLSPDGTMLALFVRIEGLTNSPISIGILELEPGRPTDCAVTPNSTGVPGELEADGSRYLDGGGLTLIATNLPAQSFTQVLTSRQEGHVAMPGGSAGSLCLGQSIGRSLPASPSSGSSGRIEASIDLTSLAQPGGSVSAGVGETWYFQVWHRDTSPAGPTSNFTRSYEVQVR</sequence>
<proteinExistence type="predicted"/>
<evidence type="ECO:0000256" key="1">
    <source>
        <dbReference type="SAM" id="SignalP"/>
    </source>
</evidence>
<keyword evidence="1" id="KW-0732">Signal</keyword>
<dbReference type="Proteomes" id="UP000320390">
    <property type="component" value="Chromosome"/>
</dbReference>
<name>A0A518ETN2_9BACT</name>
<protein>
    <submittedName>
        <fullName evidence="2">Uncharacterized protein</fullName>
    </submittedName>
</protein>
<dbReference type="EMBL" id="CP036434">
    <property type="protein sequence ID" value="QDV07446.1"/>
    <property type="molecule type" value="Genomic_DNA"/>
</dbReference>
<dbReference type="RefSeq" id="WP_145198477.1">
    <property type="nucleotide sequence ID" value="NZ_CP036434.1"/>
</dbReference>
<gene>
    <name evidence="2" type="ORF">Poly30_29710</name>
</gene>
<keyword evidence="3" id="KW-1185">Reference proteome</keyword>